<dbReference type="PANTHER" id="PTHR12790:SF0">
    <property type="entry name" value="RNA POLYMERASE I-SPECIFIC TRANSCRIPTION INITIATION FACTOR RRN3-RELATED"/>
    <property type="match status" value="1"/>
</dbReference>
<comment type="similarity">
    <text evidence="1">Belongs to the RRN3 family.</text>
</comment>
<dbReference type="InterPro" id="IPR007991">
    <property type="entry name" value="RNA_pol_I_trans_ini_fac_RRN3"/>
</dbReference>
<dbReference type="GO" id="GO:0005634">
    <property type="term" value="C:nucleus"/>
    <property type="evidence" value="ECO:0007669"/>
    <property type="project" value="TreeGrafter"/>
</dbReference>
<feature type="compositionally biased region" description="Acidic residues" evidence="2">
    <location>
        <begin position="297"/>
        <end position="317"/>
    </location>
</feature>
<accession>A0AAV9XGX9</accession>
<feature type="region of interest" description="Disordered" evidence="2">
    <location>
        <begin position="287"/>
        <end position="324"/>
    </location>
</feature>
<gene>
    <name evidence="3" type="ORF">TWF694_008552</name>
</gene>
<dbReference type="AlphaFoldDB" id="A0AAV9XGX9"/>
<organism evidence="3 4">
    <name type="scientific">Orbilia ellipsospora</name>
    <dbReference type="NCBI Taxonomy" id="2528407"/>
    <lineage>
        <taxon>Eukaryota</taxon>
        <taxon>Fungi</taxon>
        <taxon>Dikarya</taxon>
        <taxon>Ascomycota</taxon>
        <taxon>Pezizomycotina</taxon>
        <taxon>Orbiliomycetes</taxon>
        <taxon>Orbiliales</taxon>
        <taxon>Orbiliaceae</taxon>
        <taxon>Orbilia</taxon>
    </lineage>
</organism>
<feature type="region of interest" description="Disordered" evidence="2">
    <location>
        <begin position="1"/>
        <end position="31"/>
    </location>
</feature>
<reference evidence="3 4" key="1">
    <citation type="submission" date="2019-10" db="EMBL/GenBank/DDBJ databases">
        <authorList>
            <person name="Palmer J.M."/>
        </authorList>
    </citation>
    <scope>NUCLEOTIDE SEQUENCE [LARGE SCALE GENOMIC DNA]</scope>
    <source>
        <strain evidence="3 4">TWF694</strain>
    </source>
</reference>
<dbReference type="GO" id="GO:0001042">
    <property type="term" value="F:RNA polymerase I core binding"/>
    <property type="evidence" value="ECO:0007669"/>
    <property type="project" value="TreeGrafter"/>
</dbReference>
<dbReference type="GO" id="GO:0001181">
    <property type="term" value="F:RNA polymerase I general transcription initiation factor activity"/>
    <property type="evidence" value="ECO:0007669"/>
    <property type="project" value="InterPro"/>
</dbReference>
<feature type="region of interest" description="Disordered" evidence="2">
    <location>
        <begin position="608"/>
        <end position="662"/>
    </location>
</feature>
<evidence type="ECO:0000313" key="3">
    <source>
        <dbReference type="EMBL" id="KAK6541183.1"/>
    </source>
</evidence>
<dbReference type="Proteomes" id="UP001365542">
    <property type="component" value="Unassembled WGS sequence"/>
</dbReference>
<proteinExistence type="inferred from homology"/>
<protein>
    <recommendedName>
        <fullName evidence="5">RNA polymerase I-specific transcription initiation factor RRN3</fullName>
    </recommendedName>
</protein>
<evidence type="ECO:0008006" key="5">
    <source>
        <dbReference type="Google" id="ProtNLM"/>
    </source>
</evidence>
<comment type="caution">
    <text evidence="3">The sequence shown here is derived from an EMBL/GenBank/DDBJ whole genome shotgun (WGS) entry which is preliminary data.</text>
</comment>
<dbReference type="GO" id="GO:0006361">
    <property type="term" value="P:transcription initiation at RNA polymerase I promoter"/>
    <property type="evidence" value="ECO:0007669"/>
    <property type="project" value="InterPro"/>
</dbReference>
<evidence type="ECO:0000256" key="2">
    <source>
        <dbReference type="SAM" id="MobiDB-lite"/>
    </source>
</evidence>
<feature type="compositionally biased region" description="Acidic residues" evidence="2">
    <location>
        <begin position="643"/>
        <end position="662"/>
    </location>
</feature>
<dbReference type="EMBL" id="JAVHJO010000004">
    <property type="protein sequence ID" value="KAK6541183.1"/>
    <property type="molecule type" value="Genomic_DNA"/>
</dbReference>
<dbReference type="PANTHER" id="PTHR12790">
    <property type="entry name" value="TRANSCRIPTION INITIATION FACTOR IA RRN3"/>
    <property type="match status" value="1"/>
</dbReference>
<dbReference type="Pfam" id="PF05327">
    <property type="entry name" value="RRN3"/>
    <property type="match status" value="1"/>
</dbReference>
<feature type="compositionally biased region" description="Acidic residues" evidence="2">
    <location>
        <begin position="616"/>
        <end position="636"/>
    </location>
</feature>
<dbReference type="InterPro" id="IPR016024">
    <property type="entry name" value="ARM-type_fold"/>
</dbReference>
<evidence type="ECO:0000256" key="1">
    <source>
        <dbReference type="ARBA" id="ARBA00010098"/>
    </source>
</evidence>
<evidence type="ECO:0000313" key="4">
    <source>
        <dbReference type="Proteomes" id="UP001365542"/>
    </source>
</evidence>
<dbReference type="SUPFAM" id="SSF48371">
    <property type="entry name" value="ARM repeat"/>
    <property type="match status" value="1"/>
</dbReference>
<sequence>MVTLSVPAPPTLLPSKGIKRESSTFDEDVPMTSVDDRPAKKVRFTDEDLSKDLRRKIILSALEDQNKTNGNSALFSELRKKFTIRASDPAAPDASELCQTIQCLMLVVGRLELHCAPLIGDIIRTNWAGRPNNFCKLYMQFLQQIISAHPDNTPKVVRMLVKHLTYETVKDAQTAGTVFNSRRDIFAIVHKMLEAILGLAPTGFQSLLSAISESFPHKDRKKLHQTTYIVNILEILNYAPAARTKILGSIFEKMMNLDVEIQTNSLNLDEDEGEELDQQLDMTLDSKTTQNLSDSGIGEDEDESDSDSDDEEEDQESGEPRTVEKMQEIVNKLDAMLSLVFAYYSSRLPKEGTTNPSQEEMETFELLLHFFENIILPTKSQHVQFILFWAAQKSPVFMDIFLGMLVERALGAESSDARKSAAAYVASFVGRAQKLDRANTRKLVKYLCSWLQKFVNDRDWECSGPDVQKFSGFYVIFQAVIYIFCFKWQDLERKSESTGEDDIIASEIRTWAPGLEVIDRLVTSKFNPLKVCSPTVVNQFAEVANHLGLVYCYTIIERNKHGQLFNSGASVSNSGRPEATQLKTYFPFDPFRLPMSKRWIDQLYKHWEDPPGMNEDGVEGEENDDDSDESEDEDEVETKSEDENAEEGSESDSSEAEDSEDE</sequence>
<name>A0AAV9XGX9_9PEZI</name>
<keyword evidence="4" id="KW-1185">Reference proteome</keyword>